<evidence type="ECO:0000313" key="1">
    <source>
        <dbReference type="EMBL" id="KNC50771.1"/>
    </source>
</evidence>
<dbReference type="Proteomes" id="UP000054408">
    <property type="component" value="Unassembled WGS sequence"/>
</dbReference>
<dbReference type="EMBL" id="GL349462">
    <property type="protein sequence ID" value="KNC50771.1"/>
    <property type="molecule type" value="Genomic_DNA"/>
</dbReference>
<evidence type="ECO:0000313" key="2">
    <source>
        <dbReference type="Proteomes" id="UP000054408"/>
    </source>
</evidence>
<reference evidence="1 2" key="1">
    <citation type="submission" date="2010-05" db="EMBL/GenBank/DDBJ databases">
        <title>The Genome Sequence of Thecamonas trahens ATCC 50062.</title>
        <authorList>
            <consortium name="The Broad Institute Genome Sequencing Platform"/>
            <person name="Russ C."/>
            <person name="Cuomo C."/>
            <person name="Shea T."/>
            <person name="Young S.K."/>
            <person name="Zeng Q."/>
            <person name="Koehrsen M."/>
            <person name="Haas B."/>
            <person name="Borodovsky M."/>
            <person name="Guigo R."/>
            <person name="Alvarado L."/>
            <person name="Berlin A."/>
            <person name="Bochicchio J."/>
            <person name="Borenstein D."/>
            <person name="Chapman S."/>
            <person name="Chen Z."/>
            <person name="Freedman E."/>
            <person name="Gellesch M."/>
            <person name="Goldberg J."/>
            <person name="Griggs A."/>
            <person name="Gujja S."/>
            <person name="Heilman E."/>
            <person name="Heiman D."/>
            <person name="Hepburn T."/>
            <person name="Howarth C."/>
            <person name="Jen D."/>
            <person name="Larson L."/>
            <person name="Mehta T."/>
            <person name="Park D."/>
            <person name="Pearson M."/>
            <person name="Roberts A."/>
            <person name="Saif S."/>
            <person name="Shenoy N."/>
            <person name="Sisk P."/>
            <person name="Stolte C."/>
            <person name="Sykes S."/>
            <person name="Thomson T."/>
            <person name="Walk T."/>
            <person name="White J."/>
            <person name="Yandava C."/>
            <person name="Burger G."/>
            <person name="Gray M.W."/>
            <person name="Holland P.W.H."/>
            <person name="King N."/>
            <person name="Lang F.B.F."/>
            <person name="Roger A.J."/>
            <person name="Ruiz-Trillo I."/>
            <person name="Lander E."/>
            <person name="Nusbaum C."/>
        </authorList>
    </citation>
    <scope>NUCLEOTIDE SEQUENCE [LARGE SCALE GENOMIC DNA]</scope>
    <source>
        <strain evidence="1 2">ATCC 50062</strain>
    </source>
</reference>
<accession>A0A0L0DF52</accession>
<proteinExistence type="predicted"/>
<protein>
    <submittedName>
        <fullName evidence="1">Uncharacterized protein</fullName>
    </submittedName>
</protein>
<name>A0A0L0DF52_THETB</name>
<dbReference type="AlphaFoldDB" id="A0A0L0DF52"/>
<dbReference type="GeneID" id="25569918"/>
<dbReference type="RefSeq" id="XP_013756825.1">
    <property type="nucleotide sequence ID" value="XM_013901371.1"/>
</dbReference>
<gene>
    <name evidence="1" type="ORF">AMSG_12003</name>
</gene>
<organism evidence="1 2">
    <name type="scientific">Thecamonas trahens ATCC 50062</name>
    <dbReference type="NCBI Taxonomy" id="461836"/>
    <lineage>
        <taxon>Eukaryota</taxon>
        <taxon>Apusozoa</taxon>
        <taxon>Apusomonadida</taxon>
        <taxon>Apusomonadidae</taxon>
        <taxon>Thecamonas</taxon>
    </lineage>
</organism>
<keyword evidence="2" id="KW-1185">Reference proteome</keyword>
<sequence>MEEMARAERIRQDAADLAAAAGIAEGGKVEEAAVYRSGSKVTKGALMHKHRSEWKRVREEIADLRAASKRLDKHVLAEKQAKKNIARKIKEMSKEVKERHAAEMAAWEAAAKELGVKPVNYEPGMLSTAGASTSTAGGSGMDIVPMDGEQDVGPSAANGTVSLFALGGRVETSRGAPIPPAVAGGKKKKKKRGKWAALVVDF</sequence>